<reference evidence="1" key="1">
    <citation type="submission" date="2020-05" db="EMBL/GenBank/DDBJ databases">
        <authorList>
            <person name="Chiriac C."/>
            <person name="Salcher M."/>
            <person name="Ghai R."/>
            <person name="Kavagutti S V."/>
        </authorList>
    </citation>
    <scope>NUCLEOTIDE SEQUENCE</scope>
</reference>
<protein>
    <submittedName>
        <fullName evidence="1">Uncharacterized protein</fullName>
    </submittedName>
</protein>
<name>A0A6J7WCD8_9CAUD</name>
<gene>
    <name evidence="1" type="ORF">UFOVP176_42</name>
</gene>
<proteinExistence type="predicted"/>
<accession>A0A6J7WCD8</accession>
<dbReference type="EMBL" id="LR798224">
    <property type="protein sequence ID" value="CAB5194896.1"/>
    <property type="molecule type" value="Genomic_DNA"/>
</dbReference>
<organism evidence="1">
    <name type="scientific">uncultured Caudovirales phage</name>
    <dbReference type="NCBI Taxonomy" id="2100421"/>
    <lineage>
        <taxon>Viruses</taxon>
        <taxon>Duplodnaviria</taxon>
        <taxon>Heunggongvirae</taxon>
        <taxon>Uroviricota</taxon>
        <taxon>Caudoviricetes</taxon>
        <taxon>Peduoviridae</taxon>
        <taxon>Maltschvirus</taxon>
        <taxon>Maltschvirus maltsch</taxon>
    </lineage>
</organism>
<sequence length="73" mass="7908">MNEKSAGTATLSYDLSKPEQVFAYKCALKGLDACLLLESLKSSTQGYTAYKGVSESVLADIIADLSQWEDVKL</sequence>
<evidence type="ECO:0000313" key="1">
    <source>
        <dbReference type="EMBL" id="CAB5194896.1"/>
    </source>
</evidence>